<reference evidence="1 2" key="1">
    <citation type="journal article" date="2012" name="PLoS Pathog.">
        <title>Diverse lifestyles and strategies of plant pathogenesis encoded in the genomes of eighteen Dothideomycetes fungi.</title>
        <authorList>
            <person name="Ohm R.A."/>
            <person name="Feau N."/>
            <person name="Henrissat B."/>
            <person name="Schoch C.L."/>
            <person name="Horwitz B.A."/>
            <person name="Barry K.W."/>
            <person name="Condon B.J."/>
            <person name="Copeland A.C."/>
            <person name="Dhillon B."/>
            <person name="Glaser F."/>
            <person name="Hesse C.N."/>
            <person name="Kosti I."/>
            <person name="LaButti K."/>
            <person name="Lindquist E.A."/>
            <person name="Lucas S."/>
            <person name="Salamov A.A."/>
            <person name="Bradshaw R.E."/>
            <person name="Ciuffetti L."/>
            <person name="Hamelin R.C."/>
            <person name="Kema G.H.J."/>
            <person name="Lawrence C."/>
            <person name="Scott J.A."/>
            <person name="Spatafora J.W."/>
            <person name="Turgeon B.G."/>
            <person name="de Wit P.J.G.M."/>
            <person name="Zhong S."/>
            <person name="Goodwin S.B."/>
            <person name="Grigoriev I.V."/>
        </authorList>
    </citation>
    <scope>NUCLEOTIDE SEQUENCE [LARGE SCALE GENOMIC DNA]</scope>
    <source>
        <strain evidence="1 2">UAMH 10762</strain>
    </source>
</reference>
<keyword evidence="2" id="KW-1185">Reference proteome</keyword>
<dbReference type="RefSeq" id="XP_007681952.1">
    <property type="nucleotide sequence ID" value="XM_007683762.1"/>
</dbReference>
<dbReference type="Proteomes" id="UP000011761">
    <property type="component" value="Unassembled WGS sequence"/>
</dbReference>
<name>M2MWR6_BAUPA</name>
<dbReference type="AlphaFoldDB" id="M2MWR6"/>
<sequence length="106" mass="12041">MVTYLSGRYKLLPRRHFLTGSDARDGQGTGLGYAKRMLSHKARVPKVRSCRLRHQSQRPSRCSVLTFSCWPLRFATETCVCESESRSEQMLNVSSGFARAGGTRQW</sequence>
<gene>
    <name evidence="1" type="ORF">BAUCODRAFT_333350</name>
</gene>
<accession>M2MWR6</accession>
<dbReference type="HOGENOM" id="CLU_2222747_0_0_1"/>
<organism evidence="1 2">
    <name type="scientific">Baudoinia panamericana (strain UAMH 10762)</name>
    <name type="common">Angels' share fungus</name>
    <name type="synonym">Baudoinia compniacensis (strain UAMH 10762)</name>
    <dbReference type="NCBI Taxonomy" id="717646"/>
    <lineage>
        <taxon>Eukaryota</taxon>
        <taxon>Fungi</taxon>
        <taxon>Dikarya</taxon>
        <taxon>Ascomycota</taxon>
        <taxon>Pezizomycotina</taxon>
        <taxon>Dothideomycetes</taxon>
        <taxon>Dothideomycetidae</taxon>
        <taxon>Mycosphaerellales</taxon>
        <taxon>Teratosphaeriaceae</taxon>
        <taxon>Baudoinia</taxon>
    </lineage>
</organism>
<dbReference type="EMBL" id="KB445565">
    <property type="protein sequence ID" value="EMC91039.1"/>
    <property type="molecule type" value="Genomic_DNA"/>
</dbReference>
<evidence type="ECO:0000313" key="2">
    <source>
        <dbReference type="Proteomes" id="UP000011761"/>
    </source>
</evidence>
<protein>
    <submittedName>
        <fullName evidence="1">Uncharacterized protein</fullName>
    </submittedName>
</protein>
<dbReference type="KEGG" id="bcom:BAUCODRAFT_333350"/>
<proteinExistence type="predicted"/>
<evidence type="ECO:0000313" key="1">
    <source>
        <dbReference type="EMBL" id="EMC91039.1"/>
    </source>
</evidence>
<dbReference type="GeneID" id="19112096"/>